<evidence type="ECO:0000313" key="2">
    <source>
        <dbReference type="Proteomes" id="UP001206126"/>
    </source>
</evidence>
<reference evidence="1 2" key="1">
    <citation type="submission" date="2022-08" db="EMBL/GenBank/DDBJ databases">
        <title>Reclassification of Massilia species as members of the genera Telluria, Duganella, Pseudoduganella, Mokoshia gen. nov. and Zemynaea gen. nov. using orthogonal and non-orthogonal genome-based approaches.</title>
        <authorList>
            <person name="Bowman J.P."/>
        </authorList>
    </citation>
    <scope>NUCLEOTIDE SEQUENCE [LARGE SCALE GENOMIC DNA]</scope>
    <source>
        <strain evidence="1 2">JCM 31605</strain>
    </source>
</reference>
<comment type="caution">
    <text evidence="1">The sequence shown here is derived from an EMBL/GenBank/DDBJ whole genome shotgun (WGS) entry which is preliminary data.</text>
</comment>
<dbReference type="PANTHER" id="PTHR43883:SF1">
    <property type="entry name" value="GLUCONOKINASE"/>
    <property type="match status" value="1"/>
</dbReference>
<dbReference type="PANTHER" id="PTHR43883">
    <property type="entry name" value="SLR0207 PROTEIN"/>
    <property type="match status" value="1"/>
</dbReference>
<dbReference type="EMBL" id="JANUHB010000001">
    <property type="protein sequence ID" value="MCS0806727.1"/>
    <property type="molecule type" value="Genomic_DNA"/>
</dbReference>
<dbReference type="Proteomes" id="UP001206126">
    <property type="component" value="Unassembled WGS sequence"/>
</dbReference>
<proteinExistence type="predicted"/>
<dbReference type="InterPro" id="IPR011009">
    <property type="entry name" value="Kinase-like_dom_sf"/>
</dbReference>
<gene>
    <name evidence="1" type="ORF">NX774_02150</name>
</gene>
<dbReference type="InterPro" id="IPR052732">
    <property type="entry name" value="Cell-binding_unc_protein"/>
</dbReference>
<dbReference type="RefSeq" id="WP_258820504.1">
    <property type="nucleotide sequence ID" value="NZ_JANUHB010000001.1"/>
</dbReference>
<dbReference type="SUPFAM" id="SSF56112">
    <property type="entry name" value="Protein kinase-like (PK-like)"/>
    <property type="match status" value="1"/>
</dbReference>
<evidence type="ECO:0008006" key="3">
    <source>
        <dbReference type="Google" id="ProtNLM"/>
    </source>
</evidence>
<organism evidence="1 2">
    <name type="scientific">Massilia agilis</name>
    <dbReference type="NCBI Taxonomy" id="1811226"/>
    <lineage>
        <taxon>Bacteria</taxon>
        <taxon>Pseudomonadati</taxon>
        <taxon>Pseudomonadota</taxon>
        <taxon>Betaproteobacteria</taxon>
        <taxon>Burkholderiales</taxon>
        <taxon>Oxalobacteraceae</taxon>
        <taxon>Telluria group</taxon>
        <taxon>Massilia</taxon>
    </lineage>
</organism>
<keyword evidence="2" id="KW-1185">Reference proteome</keyword>
<accession>A0ABT2D5Y0</accession>
<sequence length="350" mass="39575">MNWARPACGPPPRRTTPGLEAKVAFLRAPGNYPEPTFRVEALETHMSWVFLLDHHVYKLKKPVRHELLDFRTLTARHRFCLAEVKLNERLAAGIYLGLATLTCDRRGHLGIDGRGSIVDWLVRMRRLPAERMLDYALAHGTLADGDLRRLAARLVAFYRSLDPEAVDRAAWRERFRLQIEANRRGLASPLYGLPSGHVRQLARDQHAALDRLAALLDQRVLSGCIIEGHGDLRPEHVFLGEPVAVIDCLEFSRMLRLGDPADELAFLAMECERLGSRVAGQTLLQEYAALSGDAVPGELLHFYQSCRASTRALIAARHLLDERFRHSPHWMRRAGQYLQLAEEHIRCAAA</sequence>
<protein>
    <recommendedName>
        <fullName evidence="3">Aminoglycoside phosphotransferase domain-containing protein</fullName>
    </recommendedName>
</protein>
<evidence type="ECO:0000313" key="1">
    <source>
        <dbReference type="EMBL" id="MCS0806727.1"/>
    </source>
</evidence>
<name>A0ABT2D5Y0_9BURK</name>